<evidence type="ECO:0000313" key="12">
    <source>
        <dbReference type="Proteomes" id="UP000680866"/>
    </source>
</evidence>
<dbReference type="InterPro" id="IPR050482">
    <property type="entry name" value="Sensor_HK_TwoCompSys"/>
</dbReference>
<comment type="catalytic activity">
    <reaction evidence="1">
        <text>ATP + protein L-histidine = ADP + protein N-phospho-L-histidine.</text>
        <dbReference type="EC" id="2.7.13.3"/>
    </reaction>
</comment>
<dbReference type="Pfam" id="PF02518">
    <property type="entry name" value="HATPase_c"/>
    <property type="match status" value="1"/>
</dbReference>
<keyword evidence="5" id="KW-0547">Nucleotide-binding</keyword>
<dbReference type="InterPro" id="IPR036890">
    <property type="entry name" value="HATPase_C_sf"/>
</dbReference>
<reference evidence="11" key="1">
    <citation type="submission" date="2020-08" db="EMBL/GenBank/DDBJ databases">
        <title>Whole genome shotgun sequence of Polymorphospora rubra NBRC 101157.</title>
        <authorList>
            <person name="Komaki H."/>
            <person name="Tamura T."/>
        </authorList>
    </citation>
    <scope>NUCLEOTIDE SEQUENCE</scope>
    <source>
        <strain evidence="11">NBRC 101157</strain>
    </source>
</reference>
<organism evidence="11 12">
    <name type="scientific">Polymorphospora rubra</name>
    <dbReference type="NCBI Taxonomy" id="338584"/>
    <lineage>
        <taxon>Bacteria</taxon>
        <taxon>Bacillati</taxon>
        <taxon>Actinomycetota</taxon>
        <taxon>Actinomycetes</taxon>
        <taxon>Micromonosporales</taxon>
        <taxon>Micromonosporaceae</taxon>
        <taxon>Polymorphospora</taxon>
    </lineage>
</organism>
<proteinExistence type="predicted"/>
<dbReference type="Proteomes" id="UP000680866">
    <property type="component" value="Chromosome"/>
</dbReference>
<dbReference type="EC" id="2.7.13.3" evidence="2"/>
<dbReference type="GO" id="GO:0005524">
    <property type="term" value="F:ATP binding"/>
    <property type="evidence" value="ECO:0007669"/>
    <property type="project" value="UniProtKB-KW"/>
</dbReference>
<keyword evidence="6 11" id="KW-0418">Kinase</keyword>
<dbReference type="InterPro" id="IPR003594">
    <property type="entry name" value="HATPase_dom"/>
</dbReference>
<dbReference type="Gene3D" id="3.30.565.10">
    <property type="entry name" value="Histidine kinase-like ATPase, C-terminal domain"/>
    <property type="match status" value="1"/>
</dbReference>
<dbReference type="Pfam" id="PF07730">
    <property type="entry name" value="HisKA_3"/>
    <property type="match status" value="1"/>
</dbReference>
<dbReference type="Gene3D" id="1.20.5.1930">
    <property type="match status" value="1"/>
</dbReference>
<evidence type="ECO:0000259" key="9">
    <source>
        <dbReference type="Pfam" id="PF02518"/>
    </source>
</evidence>
<protein>
    <recommendedName>
        <fullName evidence="2">histidine kinase</fullName>
        <ecNumber evidence="2">2.7.13.3</ecNumber>
    </recommendedName>
</protein>
<keyword evidence="4" id="KW-0808">Transferase</keyword>
<dbReference type="SUPFAM" id="SSF55874">
    <property type="entry name" value="ATPase domain of HSP90 chaperone/DNA topoisomerase II/histidine kinase"/>
    <property type="match status" value="1"/>
</dbReference>
<keyword evidence="8" id="KW-0902">Two-component regulatory system</keyword>
<evidence type="ECO:0000256" key="4">
    <source>
        <dbReference type="ARBA" id="ARBA00022679"/>
    </source>
</evidence>
<keyword evidence="12" id="KW-1185">Reference proteome</keyword>
<feature type="domain" description="Signal transduction histidine kinase subgroup 3 dimerisation and phosphoacceptor" evidence="10">
    <location>
        <begin position="176"/>
        <end position="240"/>
    </location>
</feature>
<accession>A0A810N2U7</accession>
<dbReference type="GO" id="GO:0000155">
    <property type="term" value="F:phosphorelay sensor kinase activity"/>
    <property type="evidence" value="ECO:0007669"/>
    <property type="project" value="InterPro"/>
</dbReference>
<evidence type="ECO:0000256" key="1">
    <source>
        <dbReference type="ARBA" id="ARBA00000085"/>
    </source>
</evidence>
<feature type="domain" description="Histidine kinase/HSP90-like ATPase" evidence="9">
    <location>
        <begin position="288"/>
        <end position="377"/>
    </location>
</feature>
<evidence type="ECO:0000256" key="8">
    <source>
        <dbReference type="ARBA" id="ARBA00023012"/>
    </source>
</evidence>
<dbReference type="EMBL" id="AP023359">
    <property type="protein sequence ID" value="BCJ67220.1"/>
    <property type="molecule type" value="Genomic_DNA"/>
</dbReference>
<evidence type="ECO:0000256" key="3">
    <source>
        <dbReference type="ARBA" id="ARBA00022553"/>
    </source>
</evidence>
<dbReference type="GO" id="GO:0016020">
    <property type="term" value="C:membrane"/>
    <property type="evidence" value="ECO:0007669"/>
    <property type="project" value="InterPro"/>
</dbReference>
<dbReference type="GO" id="GO:0046983">
    <property type="term" value="F:protein dimerization activity"/>
    <property type="evidence" value="ECO:0007669"/>
    <property type="project" value="InterPro"/>
</dbReference>
<evidence type="ECO:0000313" key="11">
    <source>
        <dbReference type="EMBL" id="BCJ67220.1"/>
    </source>
</evidence>
<dbReference type="KEGG" id="pry:Prubr_42410"/>
<sequence>MRIGRLDLAVAVVFTTFGLFEEATAPHRLPLWGGRLAFATLLVFLRRRFPLATLLLDVVVIQVWWLPGDIENFRVWQALCLFIGLHTVGREIVFWGPGRSPGWRRTAAVVLVTGTVAVLIGQRTMTPSDVFASLLYPLGAYATGLLLQVQARRMAEHNAALSAARELRAREAVAQERARIARELHDMVAHSVTVMVLQAGAVRRRLDADQLAERDLLSGVEAAGREAVTELRRTLGLLRGDATESRTPQPGLARLDELVEQVGEAGLTVRVTVAGEPRPLPPSLDLSAYRIVQEALTNVLKHAGPARVEVTLTYRVDGLDIVVVDDGGPAGGRPPRDPAPGHGLVGMRERVALFGGDLSAGARPGGGYRIRARLPRPPG</sequence>
<dbReference type="InterPro" id="IPR011712">
    <property type="entry name" value="Sig_transdc_His_kin_sub3_dim/P"/>
</dbReference>
<name>A0A810N2U7_9ACTN</name>
<evidence type="ECO:0000256" key="6">
    <source>
        <dbReference type="ARBA" id="ARBA00022777"/>
    </source>
</evidence>
<evidence type="ECO:0000256" key="7">
    <source>
        <dbReference type="ARBA" id="ARBA00022840"/>
    </source>
</evidence>
<evidence type="ECO:0000259" key="10">
    <source>
        <dbReference type="Pfam" id="PF07730"/>
    </source>
</evidence>
<keyword evidence="7" id="KW-0067">ATP-binding</keyword>
<evidence type="ECO:0000256" key="5">
    <source>
        <dbReference type="ARBA" id="ARBA00022741"/>
    </source>
</evidence>
<dbReference type="AlphaFoldDB" id="A0A810N2U7"/>
<dbReference type="PANTHER" id="PTHR24421:SF10">
    <property type="entry name" value="NITRATE_NITRITE SENSOR PROTEIN NARQ"/>
    <property type="match status" value="1"/>
</dbReference>
<dbReference type="PANTHER" id="PTHR24421">
    <property type="entry name" value="NITRATE/NITRITE SENSOR PROTEIN NARX-RELATED"/>
    <property type="match status" value="1"/>
</dbReference>
<gene>
    <name evidence="11" type="ORF">Prubr_42410</name>
</gene>
<keyword evidence="3" id="KW-0597">Phosphoprotein</keyword>
<dbReference type="CDD" id="cd16917">
    <property type="entry name" value="HATPase_UhpB-NarQ-NarX-like"/>
    <property type="match status" value="1"/>
</dbReference>
<evidence type="ECO:0000256" key="2">
    <source>
        <dbReference type="ARBA" id="ARBA00012438"/>
    </source>
</evidence>